<organism evidence="2 3">
    <name type="scientific">Marinactinospora rubrisoli</name>
    <dbReference type="NCBI Taxonomy" id="2715399"/>
    <lineage>
        <taxon>Bacteria</taxon>
        <taxon>Bacillati</taxon>
        <taxon>Actinomycetota</taxon>
        <taxon>Actinomycetes</taxon>
        <taxon>Streptosporangiales</taxon>
        <taxon>Nocardiopsidaceae</taxon>
        <taxon>Marinactinospora</taxon>
    </lineage>
</organism>
<dbReference type="Proteomes" id="UP001596540">
    <property type="component" value="Unassembled WGS sequence"/>
</dbReference>
<keyword evidence="3" id="KW-1185">Reference proteome</keyword>
<dbReference type="RefSeq" id="WP_379871069.1">
    <property type="nucleotide sequence ID" value="NZ_JBHTBH010000005.1"/>
</dbReference>
<reference evidence="3" key="1">
    <citation type="journal article" date="2019" name="Int. J. Syst. Evol. Microbiol.">
        <title>The Global Catalogue of Microorganisms (GCM) 10K type strain sequencing project: providing services to taxonomists for standard genome sequencing and annotation.</title>
        <authorList>
            <consortium name="The Broad Institute Genomics Platform"/>
            <consortium name="The Broad Institute Genome Sequencing Center for Infectious Disease"/>
            <person name="Wu L."/>
            <person name="Ma J."/>
        </authorList>
    </citation>
    <scope>NUCLEOTIDE SEQUENCE [LARGE SCALE GENOMIC DNA]</scope>
    <source>
        <strain evidence="3">CGMCC 4.7382</strain>
    </source>
</reference>
<accession>A0ABW2KEI8</accession>
<evidence type="ECO:0000256" key="1">
    <source>
        <dbReference type="ARBA" id="ARBA00009981"/>
    </source>
</evidence>
<protein>
    <submittedName>
        <fullName evidence="2">Type II toxin-antitoxin system prevent-host-death family antitoxin</fullName>
    </submittedName>
</protein>
<proteinExistence type="inferred from homology"/>
<comment type="similarity">
    <text evidence="1">Belongs to the phD/YefM antitoxin family.</text>
</comment>
<gene>
    <name evidence="2" type="ORF">ACFQRF_11705</name>
</gene>
<sequence length="105" mass="11500">MAILRNVHEVSVTEAARRGVAGIVSDAENGAMIVVTRRHEPVAAVVGYARLAELEQAEEDLRDLALVMARAATDTGERIPFEDAMKAFGLTKESLEAHPDEDDRW</sequence>
<dbReference type="EMBL" id="JBHTBH010000005">
    <property type="protein sequence ID" value="MFC7328409.1"/>
    <property type="molecule type" value="Genomic_DNA"/>
</dbReference>
<dbReference type="SUPFAM" id="SSF143120">
    <property type="entry name" value="YefM-like"/>
    <property type="match status" value="1"/>
</dbReference>
<comment type="caution">
    <text evidence="2">The sequence shown here is derived from an EMBL/GenBank/DDBJ whole genome shotgun (WGS) entry which is preliminary data.</text>
</comment>
<dbReference type="InterPro" id="IPR036165">
    <property type="entry name" value="YefM-like_sf"/>
</dbReference>
<evidence type="ECO:0000313" key="2">
    <source>
        <dbReference type="EMBL" id="MFC7328409.1"/>
    </source>
</evidence>
<dbReference type="NCBIfam" id="TIGR01552">
    <property type="entry name" value="phd_fam"/>
    <property type="match status" value="1"/>
</dbReference>
<name>A0ABW2KEI8_9ACTN</name>
<evidence type="ECO:0000313" key="3">
    <source>
        <dbReference type="Proteomes" id="UP001596540"/>
    </source>
</evidence>